<keyword evidence="5" id="KW-1185">Reference proteome</keyword>
<dbReference type="KEGG" id="nall:PP769_12405"/>
<dbReference type="Gene3D" id="3.30.565.10">
    <property type="entry name" value="Histidine kinase-like ATPase, C-terminal domain"/>
    <property type="match status" value="1"/>
</dbReference>
<reference evidence="4 5" key="1">
    <citation type="submission" date="2023-01" db="EMBL/GenBank/DDBJ databases">
        <title>Cultivation and genomic characterization of new, ubiquitous marine nitrite-oxidizing bacteria from the Nitrospirales.</title>
        <authorList>
            <person name="Mueller A.J."/>
            <person name="Daebeler A."/>
            <person name="Herbold C.W."/>
            <person name="Kirkegaard R.H."/>
            <person name="Daims H."/>
        </authorList>
    </citation>
    <scope>NUCLEOTIDE SEQUENCE [LARGE SCALE GENOMIC DNA]</scope>
    <source>
        <strain evidence="4 5">VA</strain>
    </source>
</reference>
<dbReference type="SUPFAM" id="SSF52172">
    <property type="entry name" value="CheY-like"/>
    <property type="match status" value="1"/>
</dbReference>
<dbReference type="GO" id="GO:0000160">
    <property type="term" value="P:phosphorelay signal transduction system"/>
    <property type="evidence" value="ECO:0007669"/>
    <property type="project" value="InterPro"/>
</dbReference>
<feature type="domain" description="Response regulatory" evidence="3">
    <location>
        <begin position="7"/>
        <end position="125"/>
    </location>
</feature>
<evidence type="ECO:0000256" key="2">
    <source>
        <dbReference type="PROSITE-ProRule" id="PRU00169"/>
    </source>
</evidence>
<dbReference type="Proteomes" id="UP001302719">
    <property type="component" value="Chromosome"/>
</dbReference>
<feature type="modified residue" description="4-aspartylphosphate" evidence="2">
    <location>
        <position position="58"/>
    </location>
</feature>
<keyword evidence="1 2" id="KW-0597">Phosphoprotein</keyword>
<dbReference type="PROSITE" id="PS50110">
    <property type="entry name" value="RESPONSE_REGULATORY"/>
    <property type="match status" value="1"/>
</dbReference>
<dbReference type="PANTHER" id="PTHR44591">
    <property type="entry name" value="STRESS RESPONSE REGULATOR PROTEIN 1"/>
    <property type="match status" value="1"/>
</dbReference>
<dbReference type="InterPro" id="IPR001789">
    <property type="entry name" value="Sig_transdc_resp-reg_receiver"/>
</dbReference>
<dbReference type="InterPro" id="IPR050595">
    <property type="entry name" value="Bact_response_regulator"/>
</dbReference>
<dbReference type="PANTHER" id="PTHR44591:SF3">
    <property type="entry name" value="RESPONSE REGULATORY DOMAIN-CONTAINING PROTEIN"/>
    <property type="match status" value="1"/>
</dbReference>
<dbReference type="Gene3D" id="3.40.50.2300">
    <property type="match status" value="1"/>
</dbReference>
<dbReference type="InterPro" id="IPR036890">
    <property type="entry name" value="HATPase_C_sf"/>
</dbReference>
<organism evidence="4 5">
    <name type="scientific">Candidatus Nitrospira allomarina</name>
    <dbReference type="NCBI Taxonomy" id="3020900"/>
    <lineage>
        <taxon>Bacteria</taxon>
        <taxon>Pseudomonadati</taxon>
        <taxon>Nitrospirota</taxon>
        <taxon>Nitrospiria</taxon>
        <taxon>Nitrospirales</taxon>
        <taxon>Nitrospiraceae</taxon>
        <taxon>Nitrospira</taxon>
    </lineage>
</organism>
<accession>A0AA96GD65</accession>
<name>A0AA96GD65_9BACT</name>
<protein>
    <submittedName>
        <fullName evidence="4">Response regulator</fullName>
    </submittedName>
</protein>
<dbReference type="AlphaFoldDB" id="A0AA96GD65"/>
<dbReference type="SMART" id="SM00448">
    <property type="entry name" value="REC"/>
    <property type="match status" value="1"/>
</dbReference>
<gene>
    <name evidence="4" type="ORF">PP769_12405</name>
</gene>
<evidence type="ECO:0000259" key="3">
    <source>
        <dbReference type="PROSITE" id="PS50110"/>
    </source>
</evidence>
<dbReference type="CDD" id="cd16936">
    <property type="entry name" value="HATPase_RsbW-like"/>
    <property type="match status" value="1"/>
</dbReference>
<dbReference type="CDD" id="cd00156">
    <property type="entry name" value="REC"/>
    <property type="match status" value="1"/>
</dbReference>
<dbReference type="InterPro" id="IPR011006">
    <property type="entry name" value="CheY-like_superfamily"/>
</dbReference>
<evidence type="ECO:0000313" key="5">
    <source>
        <dbReference type="Proteomes" id="UP001302719"/>
    </source>
</evidence>
<evidence type="ECO:0000256" key="1">
    <source>
        <dbReference type="ARBA" id="ARBA00022553"/>
    </source>
</evidence>
<dbReference type="Pfam" id="PF00072">
    <property type="entry name" value="Response_reg"/>
    <property type="match status" value="1"/>
</dbReference>
<sequence length="322" mass="36126">MTNTFSRILLVDDDASNLDVLVECLKDEPYELIQAHNGEEALAYLRKDGQDFHAMVLDRMMPGMNGLDLLGHLKADERLQWLPVVMQTAAGSPQEIGEGIEAGVFFYLIKPFDQRLLLRIVNAAVEEGLKWKRICRNLNQQSQIVELLQQGRFHVRTMEEAYDLAFLLGRACPNSEKVVFGLNELLANGVEHGNLGIGFDEKTALQAKGTWEKEIQHRAGLPEYVHKVVDVLFERCLDCIQVTITDQGSGFDWRKYEQINPDRILESHGRGIAMAKALSFSRIEYRGKGNQVVCVIKTDLSIGEEGSSLASEPMAVHNSSRA</sequence>
<evidence type="ECO:0000313" key="4">
    <source>
        <dbReference type="EMBL" id="WNM56778.1"/>
    </source>
</evidence>
<proteinExistence type="predicted"/>
<dbReference type="RefSeq" id="WP_312640541.1">
    <property type="nucleotide sequence ID" value="NZ_CP116967.1"/>
</dbReference>
<dbReference type="EMBL" id="CP116967">
    <property type="protein sequence ID" value="WNM56778.1"/>
    <property type="molecule type" value="Genomic_DNA"/>
</dbReference>